<evidence type="ECO:0000313" key="3">
    <source>
        <dbReference type="Proteomes" id="UP000235145"/>
    </source>
</evidence>
<evidence type="ECO:0000313" key="2">
    <source>
        <dbReference type="EMBL" id="KAJ0195693.1"/>
    </source>
</evidence>
<dbReference type="AlphaFoldDB" id="A0A9R1UZM5"/>
<proteinExistence type="predicted"/>
<feature type="transmembrane region" description="Helical" evidence="1">
    <location>
        <begin position="37"/>
        <end position="66"/>
    </location>
</feature>
<dbReference type="Gene3D" id="1.25.40.20">
    <property type="entry name" value="Ankyrin repeat-containing domain"/>
    <property type="match status" value="1"/>
</dbReference>
<dbReference type="InterPro" id="IPR036770">
    <property type="entry name" value="Ankyrin_rpt-contain_sf"/>
</dbReference>
<evidence type="ECO:0000256" key="1">
    <source>
        <dbReference type="SAM" id="Phobius"/>
    </source>
</evidence>
<name>A0A9R1UZM5_LACSA</name>
<accession>A0A9R1UZM5</accession>
<dbReference type="PANTHER" id="PTHR24177:SF475">
    <property type="entry name" value="ANKYRIN REPEAT-CONTAINING DOMAIN, PGG DOMAIN PROTEIN-RELATED"/>
    <property type="match status" value="1"/>
</dbReference>
<dbReference type="EMBL" id="NBSK02000007">
    <property type="protein sequence ID" value="KAJ0195693.1"/>
    <property type="molecule type" value="Genomic_DNA"/>
</dbReference>
<keyword evidence="1" id="KW-1133">Transmembrane helix</keyword>
<comment type="caution">
    <text evidence="2">The sequence shown here is derived from an EMBL/GenBank/DDBJ whole genome shotgun (WGS) entry which is preliminary data.</text>
</comment>
<dbReference type="Proteomes" id="UP000235145">
    <property type="component" value="Unassembled WGS sequence"/>
</dbReference>
<feature type="transmembrane region" description="Helical" evidence="1">
    <location>
        <begin position="12"/>
        <end position="31"/>
    </location>
</feature>
<dbReference type="PANTHER" id="PTHR24177">
    <property type="entry name" value="CASKIN"/>
    <property type="match status" value="1"/>
</dbReference>
<reference evidence="2 3" key="1">
    <citation type="journal article" date="2017" name="Nat. Commun.">
        <title>Genome assembly with in vitro proximity ligation data and whole-genome triplication in lettuce.</title>
        <authorList>
            <person name="Reyes-Chin-Wo S."/>
            <person name="Wang Z."/>
            <person name="Yang X."/>
            <person name="Kozik A."/>
            <person name="Arikit S."/>
            <person name="Song C."/>
            <person name="Xia L."/>
            <person name="Froenicke L."/>
            <person name="Lavelle D.O."/>
            <person name="Truco M.J."/>
            <person name="Xia R."/>
            <person name="Zhu S."/>
            <person name="Xu C."/>
            <person name="Xu H."/>
            <person name="Xu X."/>
            <person name="Cox K."/>
            <person name="Korf I."/>
            <person name="Meyers B.C."/>
            <person name="Michelmore R.W."/>
        </authorList>
    </citation>
    <scope>NUCLEOTIDE SEQUENCE [LARGE SCALE GENOMIC DNA]</scope>
    <source>
        <strain evidence="3">cv. Salinas</strain>
        <tissue evidence="2">Seedlings</tissue>
    </source>
</reference>
<protein>
    <submittedName>
        <fullName evidence="2">Uncharacterized protein</fullName>
    </submittedName>
</protein>
<organism evidence="2 3">
    <name type="scientific">Lactuca sativa</name>
    <name type="common">Garden lettuce</name>
    <dbReference type="NCBI Taxonomy" id="4236"/>
    <lineage>
        <taxon>Eukaryota</taxon>
        <taxon>Viridiplantae</taxon>
        <taxon>Streptophyta</taxon>
        <taxon>Embryophyta</taxon>
        <taxon>Tracheophyta</taxon>
        <taxon>Spermatophyta</taxon>
        <taxon>Magnoliopsida</taxon>
        <taxon>eudicotyledons</taxon>
        <taxon>Gunneridae</taxon>
        <taxon>Pentapetalae</taxon>
        <taxon>asterids</taxon>
        <taxon>campanulids</taxon>
        <taxon>Asterales</taxon>
        <taxon>Asteraceae</taxon>
        <taxon>Cichorioideae</taxon>
        <taxon>Cichorieae</taxon>
        <taxon>Lactucinae</taxon>
        <taxon>Lactuca</taxon>
    </lineage>
</organism>
<gene>
    <name evidence="2" type="ORF">LSAT_V11C700362760</name>
</gene>
<keyword evidence="1" id="KW-0472">Membrane</keyword>
<keyword evidence="3" id="KW-1185">Reference proteome</keyword>
<sequence>MKIIEDVPSKKILSILKVVQFTVIKVCVFAVPLYMLSWIYCLIVLLFIPMVYFPLFMFYFSMWTILKTQCKSVYMKLIHLYNLYNKFDIFLPFFHAYTVKYIANIEKKHREPEEAKEILKLVCDEIDKLKTTDKPHDPRYYKRPVHEAARQDAYEVVDEILMRCPEAIRYKDKSGYDIVQLAVMHRSENIYELINILGERRNVYRTIEDSSQNNMLHLVGRLAPTHKLKLRTGAALQLQRELQWHELIIVEGLVCKYIQIS</sequence>
<keyword evidence="1" id="KW-0812">Transmembrane</keyword>